<evidence type="ECO:0000313" key="4">
    <source>
        <dbReference type="Proteomes" id="UP000472267"/>
    </source>
</evidence>
<feature type="domain" description="C-type lectin" evidence="2">
    <location>
        <begin position="95"/>
        <end position="210"/>
    </location>
</feature>
<dbReference type="OMA" id="INCSHRI"/>
<dbReference type="PROSITE" id="PS00615">
    <property type="entry name" value="C_TYPE_LECTIN_1"/>
    <property type="match status" value="1"/>
</dbReference>
<dbReference type="InterPro" id="IPR016186">
    <property type="entry name" value="C-type_lectin-like/link_sf"/>
</dbReference>
<reference evidence="3" key="3">
    <citation type="submission" date="2025-09" db="UniProtKB">
        <authorList>
            <consortium name="Ensembl"/>
        </authorList>
    </citation>
    <scope>IDENTIFICATION</scope>
</reference>
<protein>
    <submittedName>
        <fullName evidence="3">C-type lectin domain family 4 member M-like</fullName>
    </submittedName>
</protein>
<dbReference type="AlphaFoldDB" id="A0A672I7G6"/>
<dbReference type="Ensembl" id="ENSSFAT00005038946.1">
    <property type="protein sequence ID" value="ENSSFAP00005037548.1"/>
    <property type="gene ID" value="ENSSFAG00005018895.1"/>
</dbReference>
<keyword evidence="4" id="KW-1185">Reference proteome</keyword>
<dbReference type="PROSITE" id="PS50041">
    <property type="entry name" value="C_TYPE_LECTIN_2"/>
    <property type="match status" value="1"/>
</dbReference>
<dbReference type="InterPro" id="IPR016187">
    <property type="entry name" value="CTDL_fold"/>
</dbReference>
<keyword evidence="1" id="KW-1015">Disulfide bond</keyword>
<accession>A0A672I7G6</accession>
<dbReference type="OrthoDB" id="2142683at2759"/>
<dbReference type="GeneID" id="115390453"/>
<dbReference type="InParanoid" id="A0A672I7G6"/>
<reference evidence="3" key="1">
    <citation type="submission" date="2019-06" db="EMBL/GenBank/DDBJ databases">
        <authorList>
            <consortium name="Wellcome Sanger Institute Data Sharing"/>
        </authorList>
    </citation>
    <scope>NUCLEOTIDE SEQUENCE [LARGE SCALE GENOMIC DNA]</scope>
</reference>
<evidence type="ECO:0000259" key="2">
    <source>
        <dbReference type="PROSITE" id="PS50041"/>
    </source>
</evidence>
<evidence type="ECO:0000256" key="1">
    <source>
        <dbReference type="ARBA" id="ARBA00023157"/>
    </source>
</evidence>
<dbReference type="SUPFAM" id="SSF56436">
    <property type="entry name" value="C-type lectin-like"/>
    <property type="match status" value="1"/>
</dbReference>
<dbReference type="RefSeq" id="XP_029950195.1">
    <property type="nucleotide sequence ID" value="XM_030094335.1"/>
</dbReference>
<dbReference type="InterPro" id="IPR001304">
    <property type="entry name" value="C-type_lectin-like"/>
</dbReference>
<sequence>MAVFFRSRESDYDFEVGEYRQISGSEPRAAAAAPGSRQARTKLLDLLLLSFGLLCVLQASLNVCLRLRQGGAEEETQETQEETKEDSCPRGWILSSSSCYYVSSQRASWDGARKDCRSRGAELVIINSPQEQNVLSGLVVAAWVGMTDRGAEGVWLWVDGTPVDRARLLWAPGQPDQAFEGEDCGDLRVMPSFTGLNDYDCDARSQWICEKNPEPV</sequence>
<organism evidence="3 4">
    <name type="scientific">Salarias fasciatus</name>
    <name type="common">Jewelled blenny</name>
    <name type="synonym">Blennius fasciatus</name>
    <dbReference type="NCBI Taxonomy" id="181472"/>
    <lineage>
        <taxon>Eukaryota</taxon>
        <taxon>Metazoa</taxon>
        <taxon>Chordata</taxon>
        <taxon>Craniata</taxon>
        <taxon>Vertebrata</taxon>
        <taxon>Euteleostomi</taxon>
        <taxon>Actinopterygii</taxon>
        <taxon>Neopterygii</taxon>
        <taxon>Teleostei</taxon>
        <taxon>Neoteleostei</taxon>
        <taxon>Acanthomorphata</taxon>
        <taxon>Ovalentaria</taxon>
        <taxon>Blenniimorphae</taxon>
        <taxon>Blenniiformes</taxon>
        <taxon>Blennioidei</taxon>
        <taxon>Blenniidae</taxon>
        <taxon>Salariinae</taxon>
        <taxon>Salarias</taxon>
    </lineage>
</organism>
<dbReference type="PANTHER" id="PTHR22803">
    <property type="entry name" value="MANNOSE, PHOSPHOLIPASE, LECTIN RECEPTOR RELATED"/>
    <property type="match status" value="1"/>
</dbReference>
<dbReference type="InterPro" id="IPR050111">
    <property type="entry name" value="C-type_lectin/snaclec_domain"/>
</dbReference>
<proteinExistence type="predicted"/>
<name>A0A672I7G6_SALFA</name>
<dbReference type="Proteomes" id="UP000472267">
    <property type="component" value="Chromosome 6"/>
</dbReference>
<dbReference type="SMART" id="SM00034">
    <property type="entry name" value="CLECT"/>
    <property type="match status" value="1"/>
</dbReference>
<evidence type="ECO:0000313" key="3">
    <source>
        <dbReference type="Ensembl" id="ENSSFAP00005037548.1"/>
    </source>
</evidence>
<dbReference type="Gene3D" id="3.10.100.10">
    <property type="entry name" value="Mannose-Binding Protein A, subunit A"/>
    <property type="match status" value="1"/>
</dbReference>
<reference evidence="3" key="2">
    <citation type="submission" date="2025-08" db="UniProtKB">
        <authorList>
            <consortium name="Ensembl"/>
        </authorList>
    </citation>
    <scope>IDENTIFICATION</scope>
</reference>
<dbReference type="Pfam" id="PF00059">
    <property type="entry name" value="Lectin_C"/>
    <property type="match status" value="1"/>
</dbReference>
<dbReference type="InterPro" id="IPR018378">
    <property type="entry name" value="C-type_lectin_CS"/>
</dbReference>
<gene>
    <name evidence="3" type="primary">LOC115390453</name>
</gene>